<sequence>MSSRYTKADLTILVERFASRGISAVAFERAYMATWRACRDNGQLQDAPATDQRYFDAVFCAVDNYCSDPELRDEGEFDDQMLLGEIFKINSQWGAS</sequence>
<dbReference type="AlphaFoldDB" id="A0A248VPS7"/>
<organism evidence="2 3">
    <name type="scientific">Paraburkholderia aromaticivorans</name>
    <dbReference type="NCBI Taxonomy" id="2026199"/>
    <lineage>
        <taxon>Bacteria</taxon>
        <taxon>Pseudomonadati</taxon>
        <taxon>Pseudomonadota</taxon>
        <taxon>Betaproteobacteria</taxon>
        <taxon>Burkholderiales</taxon>
        <taxon>Burkholderiaceae</taxon>
        <taxon>Paraburkholderia</taxon>
    </lineage>
</organism>
<gene>
    <name evidence="2" type="ORF">CJU94_22710</name>
</gene>
<evidence type="ECO:0000313" key="3">
    <source>
        <dbReference type="Proteomes" id="UP000215158"/>
    </source>
</evidence>
<dbReference type="GO" id="GO:0015643">
    <property type="term" value="F:toxic substance binding"/>
    <property type="evidence" value="ECO:0007669"/>
    <property type="project" value="InterPro"/>
</dbReference>
<proteinExistence type="predicted"/>
<evidence type="ECO:0000259" key="1">
    <source>
        <dbReference type="Pfam" id="PF09204"/>
    </source>
</evidence>
<feature type="domain" description="Colicin D immunity protein" evidence="1">
    <location>
        <begin position="12"/>
        <end position="82"/>
    </location>
</feature>
<dbReference type="InterPro" id="IPR036471">
    <property type="entry name" value="Colicin_D_sf"/>
</dbReference>
<dbReference type="OrthoDB" id="8595941at2"/>
<protein>
    <recommendedName>
        <fullName evidence="1">Colicin D immunity protein domain-containing protein</fullName>
    </recommendedName>
</protein>
<dbReference type="Gene3D" id="1.20.120.650">
    <property type="entry name" value="Colicin D"/>
    <property type="match status" value="1"/>
</dbReference>
<dbReference type="Proteomes" id="UP000215158">
    <property type="component" value="Chromosome 2"/>
</dbReference>
<dbReference type="InterPro" id="IPR015287">
    <property type="entry name" value="Colicin_D_immunity_dom"/>
</dbReference>
<dbReference type="GO" id="GO:0030153">
    <property type="term" value="P:bacteriocin immunity"/>
    <property type="evidence" value="ECO:0007669"/>
    <property type="project" value="InterPro"/>
</dbReference>
<dbReference type="RefSeq" id="WP_095420937.1">
    <property type="nucleotide sequence ID" value="NZ_CP022990.1"/>
</dbReference>
<name>A0A248VPS7_9BURK</name>
<accession>A0A248VPS7</accession>
<dbReference type="KEGG" id="parb:CJU94_22710"/>
<dbReference type="Pfam" id="PF09204">
    <property type="entry name" value="Colicin_immun"/>
    <property type="match status" value="1"/>
</dbReference>
<keyword evidence="3" id="KW-1185">Reference proteome</keyword>
<dbReference type="EMBL" id="CP022990">
    <property type="protein sequence ID" value="ASW01027.1"/>
    <property type="molecule type" value="Genomic_DNA"/>
</dbReference>
<reference evidence="2 3" key="1">
    <citation type="submission" date="2017-08" db="EMBL/GenBank/DDBJ databases">
        <title>Identification and genetic characteristics of simultaneous BTEX- and naphthalene-degrading Paraburkholderia sp. BN5 isolated from petroleum-contaminated soil.</title>
        <authorList>
            <person name="Lee Y."/>
            <person name="Jeon C.O."/>
        </authorList>
    </citation>
    <scope>NUCLEOTIDE SEQUENCE [LARGE SCALE GENOMIC DNA]</scope>
    <source>
        <strain evidence="2 3">BN5</strain>
    </source>
</reference>
<evidence type="ECO:0000313" key="2">
    <source>
        <dbReference type="EMBL" id="ASW01027.1"/>
    </source>
</evidence>